<accession>A0ABS0YCW9</accession>
<dbReference type="PANTHER" id="PTHR36849:SF1">
    <property type="entry name" value="CYTOPLASMIC PROTEIN"/>
    <property type="match status" value="1"/>
</dbReference>
<name>A0ABS0YCW9_9BACT</name>
<evidence type="ECO:0000313" key="1">
    <source>
        <dbReference type="EMBL" id="MBJ6750144.1"/>
    </source>
</evidence>
<dbReference type="Pfam" id="PF22752">
    <property type="entry name" value="DUF488-N3i"/>
    <property type="match status" value="1"/>
</dbReference>
<keyword evidence="2" id="KW-1185">Reference proteome</keyword>
<sequence length="117" mass="13536">MIRLKRIYDEAAAQDGVRVLVDRLWPRGISKDKAHLDRWEKELAPSDELRHWFGHDPEKWQEFRARYRKELEGQGTLIEELAALAAGKTLTLLYAAKDEEHNNAVVLKEILEDSSIG</sequence>
<dbReference type="PANTHER" id="PTHR36849">
    <property type="entry name" value="CYTOPLASMIC PROTEIN-RELATED"/>
    <property type="match status" value="1"/>
</dbReference>
<comment type="caution">
    <text evidence="1">The sequence shown here is derived from an EMBL/GenBank/DDBJ whole genome shotgun (WGS) entry which is preliminary data.</text>
</comment>
<organism evidence="1 2">
    <name type="scientific">Geomonas anaerohicana</name>
    <dbReference type="NCBI Taxonomy" id="2798583"/>
    <lineage>
        <taxon>Bacteria</taxon>
        <taxon>Pseudomonadati</taxon>
        <taxon>Thermodesulfobacteriota</taxon>
        <taxon>Desulfuromonadia</taxon>
        <taxon>Geobacterales</taxon>
        <taxon>Geobacteraceae</taxon>
        <taxon>Geomonas</taxon>
    </lineage>
</organism>
<proteinExistence type="predicted"/>
<dbReference type="EMBL" id="JAEMHL010000003">
    <property type="protein sequence ID" value="MBJ6750144.1"/>
    <property type="molecule type" value="Genomic_DNA"/>
</dbReference>
<evidence type="ECO:0000313" key="2">
    <source>
        <dbReference type="Proteomes" id="UP000614714"/>
    </source>
</evidence>
<reference evidence="1 2" key="1">
    <citation type="submission" date="2020-12" db="EMBL/GenBank/DDBJ databases">
        <title>Geomonas sp. Red421, isolated from paddy soil.</title>
        <authorList>
            <person name="Xu Z."/>
            <person name="Zhang Z."/>
            <person name="Masuda Y."/>
            <person name="Itoh H."/>
            <person name="Senoo K."/>
        </authorList>
    </citation>
    <scope>NUCLEOTIDE SEQUENCE [LARGE SCALE GENOMIC DNA]</scope>
    <source>
        <strain evidence="1 2">Red421</strain>
    </source>
</reference>
<protein>
    <submittedName>
        <fullName evidence="1">DUF488 domain-containing protein</fullName>
    </submittedName>
</protein>
<dbReference type="InterPro" id="IPR052552">
    <property type="entry name" value="YeaO-like"/>
</dbReference>
<gene>
    <name evidence="1" type="ORF">JFN91_07960</name>
</gene>
<dbReference type="Proteomes" id="UP000614714">
    <property type="component" value="Unassembled WGS sequence"/>
</dbReference>
<dbReference type="RefSeq" id="WP_199388669.1">
    <property type="nucleotide sequence ID" value="NZ_JAEMHL010000003.1"/>
</dbReference>